<evidence type="ECO:0000256" key="1">
    <source>
        <dbReference type="SAM" id="MobiDB-lite"/>
    </source>
</evidence>
<organism evidence="2 3">
    <name type="scientific">Mycena pura</name>
    <dbReference type="NCBI Taxonomy" id="153505"/>
    <lineage>
        <taxon>Eukaryota</taxon>
        <taxon>Fungi</taxon>
        <taxon>Dikarya</taxon>
        <taxon>Basidiomycota</taxon>
        <taxon>Agaricomycotina</taxon>
        <taxon>Agaricomycetes</taxon>
        <taxon>Agaricomycetidae</taxon>
        <taxon>Agaricales</taxon>
        <taxon>Marasmiineae</taxon>
        <taxon>Mycenaceae</taxon>
        <taxon>Mycena</taxon>
    </lineage>
</organism>
<sequence>MSYKYSDIVSILRLAYEFRESRQYQTLGSLATWAFETGICCQPNEILRGHTAPFAHASAWNNCRADSRFSYEPTPVIQGNELDREWPHNCSCDQTPVYVWSLSSIKMHSHSHSYSEPSQTAPPPKKVPCIVSHIHRTDPQHQHRRRRTLSVSLSSPGSSGAKIIIAMQSSTSTSVAGTGSAAGSFTLTGCAREALRELTFLAFATDADEEETSTNDFGAYTHDFGAYTHAITRPRARTDSSCTDVSVPSISRTASPFSERPPIPPGWGARPRPRAREKDPERASSCIHPALETLERASRVGTGRAVCAGCMKPGVNLPRCRHCAKVWCSHKQFSLRLRRKRHCLRLAASWLVEKE</sequence>
<dbReference type="AlphaFoldDB" id="A0AAD6YVF5"/>
<protein>
    <submittedName>
        <fullName evidence="2">Uncharacterized protein</fullName>
    </submittedName>
</protein>
<dbReference type="EMBL" id="JARJCW010000001">
    <property type="protein sequence ID" value="KAJ7230531.1"/>
    <property type="molecule type" value="Genomic_DNA"/>
</dbReference>
<gene>
    <name evidence="2" type="ORF">GGX14DRAFT_384462</name>
</gene>
<reference evidence="2" key="1">
    <citation type="submission" date="2023-03" db="EMBL/GenBank/DDBJ databases">
        <title>Massive genome expansion in bonnet fungi (Mycena s.s.) driven by repeated elements and novel gene families across ecological guilds.</title>
        <authorList>
            <consortium name="Lawrence Berkeley National Laboratory"/>
            <person name="Harder C.B."/>
            <person name="Miyauchi S."/>
            <person name="Viragh M."/>
            <person name="Kuo A."/>
            <person name="Thoen E."/>
            <person name="Andreopoulos B."/>
            <person name="Lu D."/>
            <person name="Skrede I."/>
            <person name="Drula E."/>
            <person name="Henrissat B."/>
            <person name="Morin E."/>
            <person name="Kohler A."/>
            <person name="Barry K."/>
            <person name="LaButti K."/>
            <person name="Morin E."/>
            <person name="Salamov A."/>
            <person name="Lipzen A."/>
            <person name="Mereny Z."/>
            <person name="Hegedus B."/>
            <person name="Baldrian P."/>
            <person name="Stursova M."/>
            <person name="Weitz H."/>
            <person name="Taylor A."/>
            <person name="Grigoriev I.V."/>
            <person name="Nagy L.G."/>
            <person name="Martin F."/>
            <person name="Kauserud H."/>
        </authorList>
    </citation>
    <scope>NUCLEOTIDE SEQUENCE</scope>
    <source>
        <strain evidence="2">9144</strain>
    </source>
</reference>
<keyword evidence="3" id="KW-1185">Reference proteome</keyword>
<proteinExistence type="predicted"/>
<accession>A0AAD6YVF5</accession>
<feature type="region of interest" description="Disordered" evidence="1">
    <location>
        <begin position="239"/>
        <end position="283"/>
    </location>
</feature>
<evidence type="ECO:0000313" key="3">
    <source>
        <dbReference type="Proteomes" id="UP001219525"/>
    </source>
</evidence>
<feature type="region of interest" description="Disordered" evidence="1">
    <location>
        <begin position="136"/>
        <end position="155"/>
    </location>
</feature>
<evidence type="ECO:0000313" key="2">
    <source>
        <dbReference type="EMBL" id="KAJ7230531.1"/>
    </source>
</evidence>
<dbReference type="Proteomes" id="UP001219525">
    <property type="component" value="Unassembled WGS sequence"/>
</dbReference>
<comment type="caution">
    <text evidence="2">The sequence shown here is derived from an EMBL/GenBank/DDBJ whole genome shotgun (WGS) entry which is preliminary data.</text>
</comment>
<feature type="compositionally biased region" description="Polar residues" evidence="1">
    <location>
        <begin position="239"/>
        <end position="256"/>
    </location>
</feature>
<name>A0AAD6YVF5_9AGAR</name>